<feature type="transmembrane region" description="Helical" evidence="2">
    <location>
        <begin position="26"/>
        <end position="47"/>
    </location>
</feature>
<protein>
    <submittedName>
        <fullName evidence="3">Uncharacterized protein DUF748</fullName>
    </submittedName>
</protein>
<evidence type="ECO:0000256" key="1">
    <source>
        <dbReference type="SAM" id="MobiDB-lite"/>
    </source>
</evidence>
<dbReference type="EMBL" id="QGGT01000006">
    <property type="protein sequence ID" value="PWK32662.1"/>
    <property type="molecule type" value="Genomic_DNA"/>
</dbReference>
<organism evidence="3 4">
    <name type="scientific">Cupriavidus plantarum</name>
    <dbReference type="NCBI Taxonomy" id="942865"/>
    <lineage>
        <taxon>Bacteria</taxon>
        <taxon>Pseudomonadati</taxon>
        <taxon>Pseudomonadota</taxon>
        <taxon>Betaproteobacteria</taxon>
        <taxon>Burkholderiales</taxon>
        <taxon>Burkholderiaceae</taxon>
        <taxon>Cupriavidus</taxon>
    </lineage>
</organism>
<feature type="region of interest" description="Disordered" evidence="1">
    <location>
        <begin position="896"/>
        <end position="962"/>
    </location>
</feature>
<feature type="region of interest" description="Disordered" evidence="1">
    <location>
        <begin position="1239"/>
        <end position="1267"/>
    </location>
</feature>
<name>A0A316ELD7_9BURK</name>
<dbReference type="PANTHER" id="PTHR30441:SF8">
    <property type="entry name" value="DUF748 DOMAIN-CONTAINING PROTEIN"/>
    <property type="match status" value="1"/>
</dbReference>
<dbReference type="PANTHER" id="PTHR30441">
    <property type="entry name" value="DUF748 DOMAIN-CONTAINING PROTEIN"/>
    <property type="match status" value="1"/>
</dbReference>
<dbReference type="GO" id="GO:0090313">
    <property type="term" value="P:regulation of protein targeting to membrane"/>
    <property type="evidence" value="ECO:0007669"/>
    <property type="project" value="TreeGrafter"/>
</dbReference>
<comment type="caution">
    <text evidence="3">The sequence shown here is derived from an EMBL/GenBank/DDBJ whole genome shotgun (WGS) entry which is preliminary data.</text>
</comment>
<evidence type="ECO:0000313" key="3">
    <source>
        <dbReference type="EMBL" id="PWK32662.1"/>
    </source>
</evidence>
<dbReference type="Proteomes" id="UP000245754">
    <property type="component" value="Unassembled WGS sequence"/>
</dbReference>
<dbReference type="RefSeq" id="WP_109584953.1">
    <property type="nucleotide sequence ID" value="NZ_QGGT01000006.1"/>
</dbReference>
<evidence type="ECO:0000256" key="2">
    <source>
        <dbReference type="SAM" id="Phobius"/>
    </source>
</evidence>
<dbReference type="Gene3D" id="3.30.1330.60">
    <property type="entry name" value="OmpA-like domain"/>
    <property type="match status" value="1"/>
</dbReference>
<dbReference type="InterPro" id="IPR008023">
    <property type="entry name" value="DUF748"/>
</dbReference>
<sequence length="1370" mass="144992">MSFKDSIGAAARMAGERAQATPRRRLALRVLGGIVIAVALFGLAGYFGGPPLVRYLVEKQATEALGRKVTLGAAQVRPFELAATLNDLTIFEPDGTTPMLTLGEVDADASMASLWHLAPVVHSLHVDKLSVRVVRDAQGRMNFADVEERFAAAPPKPADSKPARFSISNIAVTNSTFVYEDKPRNTTQRVENFTLTLPFLSNLPHDATINTRPTLFAKINGSPLSLDGTSQPFADTRETNLNVNLDALHVPTYMAFVPRLKDAEVKGGLVDTRLVVGFRQDKDKQDLFVSGTVVLRDADVVTHAGAPIVKAGRLAVDLERVEPLANRAAIRGIDLEGLVLQALRRADGSLNLATAFLPESAPMPKAGPAAAPAAAASAPAAAPAAAPAEPFSYAIQRITLKDAKVGFQDELAPSGPGKLDIGPVNVEIADLASAGDKPAQLNARVTIANGQTLDHTGQLALRQGTLVGTLKTTGLRPQGFSAWWPRELQSQFGDTGVNAELNYRMAWTQPVFQFVLEKSRLELSPVYVATREPIALPASSGTQADDAAAGDRVGERAREDGRGSSRVAARAQRNGVRIEAGKRADASQRRVADTEGARLPLVRAEKLVLEDINLDLAKQTFEASGVSLVQPQIAATRDRKGQLLETARIWAVQSAQEKAAPARANGTARASANGVANGTANGAANGAAPPGWKVRLGKINVAGGTARLADYEPAEANRGRPVIHQYRNIGFTGGTVTWPLANAAIPVTLHAESGRRGVIGLEGSLMPAAPGAQMQLDLRDIDIAPLQPYIADRFNAALRGGTMTVKGKLDFNAPAGKPIVARFAGNALAGNVRTVDRITGDDFLRWRSLAVTGIDFAMDEAKGPMRVGINNVALSDFYARVILNANGRLNLQDVMAGGSERGQPAPSTSLTQASPGAASAPAAAAPGPAPAPAPTPAPNAAASAPAAQAGQPPRTAKAEGPAPQIRLGGVSINKGNINFSDFFVKPNYSANLTDMKGSISKVSSSDPTPADIVLNGRLDDDAPVSISGKLNPLGEQLFLDIAAKAAGVELTRLTPYATKYAGYPITKGKLTVDVGYKIENGKLDARNHLYLDQLTFGDRVDSPTATKLPVLLAVSLLKDRNGVIDVNLPVSGSLSDPEFSIGGVIVRVIVNLLTKAITSPFSLIASAFGGSGEELGYIEFAPGSATLSKDAQEKIATVAKALNDRPSLRLEISGRIDPATDADGARRVWLDQRVAEQKERELRRSARSGGQADEDEGGEQGAKLKVTPQEYPKYLEAVYKRESFKKPTNMIGLTKSLPTAEMEKLLLENAPVTETELRALAEQRALAVKQALEREGKVPDAKLFLTAPKLNAEGIKDKGGPNRVDFSIRQ</sequence>
<evidence type="ECO:0000313" key="4">
    <source>
        <dbReference type="Proteomes" id="UP000245754"/>
    </source>
</evidence>
<keyword evidence="2" id="KW-0812">Transmembrane</keyword>
<dbReference type="GO" id="GO:0005886">
    <property type="term" value="C:plasma membrane"/>
    <property type="evidence" value="ECO:0007669"/>
    <property type="project" value="TreeGrafter"/>
</dbReference>
<feature type="compositionally biased region" description="Low complexity" evidence="1">
    <location>
        <begin position="938"/>
        <end position="955"/>
    </location>
</feature>
<feature type="region of interest" description="Disordered" evidence="1">
    <location>
        <begin position="538"/>
        <end position="574"/>
    </location>
</feature>
<proteinExistence type="predicted"/>
<keyword evidence="2" id="KW-0472">Membrane</keyword>
<feature type="compositionally biased region" description="Low complexity" evidence="1">
    <location>
        <begin position="911"/>
        <end position="926"/>
    </location>
</feature>
<dbReference type="InterPro" id="IPR036737">
    <property type="entry name" value="OmpA-like_sf"/>
</dbReference>
<keyword evidence="4" id="KW-1185">Reference proteome</keyword>
<reference evidence="3 4" key="1">
    <citation type="submission" date="2018-05" db="EMBL/GenBank/DDBJ databases">
        <title>Genomic Encyclopedia of Type Strains, Phase IV (KMG-V): Genome sequencing to study the core and pangenomes of soil and plant-associated prokaryotes.</title>
        <authorList>
            <person name="Whitman W."/>
        </authorList>
    </citation>
    <scope>NUCLEOTIDE SEQUENCE [LARGE SCALE GENOMIC DNA]</scope>
    <source>
        <strain evidence="3 4">SLV-132</strain>
    </source>
</reference>
<gene>
    <name evidence="3" type="ORF">C7419_10681</name>
</gene>
<feature type="compositionally biased region" description="Basic and acidic residues" evidence="1">
    <location>
        <begin position="552"/>
        <end position="563"/>
    </location>
</feature>
<dbReference type="InterPro" id="IPR052894">
    <property type="entry name" value="AsmA-related"/>
</dbReference>
<accession>A0A316ELD7</accession>
<keyword evidence="2" id="KW-1133">Transmembrane helix</keyword>
<dbReference type="Pfam" id="PF05359">
    <property type="entry name" value="DUF748"/>
    <property type="match status" value="1"/>
</dbReference>
<feature type="compositionally biased region" description="Pro residues" evidence="1">
    <location>
        <begin position="927"/>
        <end position="937"/>
    </location>
</feature>